<proteinExistence type="predicted"/>
<evidence type="ECO:0000313" key="1">
    <source>
        <dbReference type="EMBL" id="EWM26497.1"/>
    </source>
</evidence>
<protein>
    <submittedName>
        <fullName evidence="1">Uncharacterized protein</fullName>
    </submittedName>
</protein>
<dbReference type="AlphaFoldDB" id="W7TK91"/>
<dbReference type="EMBL" id="AZIL01000640">
    <property type="protein sequence ID" value="EWM26497.1"/>
    <property type="molecule type" value="Genomic_DNA"/>
</dbReference>
<dbReference type="Proteomes" id="UP000019335">
    <property type="component" value="Chromosome 8"/>
</dbReference>
<accession>W7TK91</accession>
<comment type="caution">
    <text evidence="1">The sequence shown here is derived from an EMBL/GenBank/DDBJ whole genome shotgun (WGS) entry which is preliminary data.</text>
</comment>
<gene>
    <name evidence="1" type="ORF">Naga_102527g1</name>
</gene>
<organism evidence="1 2">
    <name type="scientific">Nannochloropsis gaditana</name>
    <dbReference type="NCBI Taxonomy" id="72520"/>
    <lineage>
        <taxon>Eukaryota</taxon>
        <taxon>Sar</taxon>
        <taxon>Stramenopiles</taxon>
        <taxon>Ochrophyta</taxon>
        <taxon>Eustigmatophyceae</taxon>
        <taxon>Eustigmatales</taxon>
        <taxon>Monodopsidaceae</taxon>
        <taxon>Nannochloropsis</taxon>
    </lineage>
</organism>
<name>W7TK91_9STRA</name>
<reference evidence="1 2" key="1">
    <citation type="journal article" date="2014" name="Mol. Plant">
        <title>Chromosome Scale Genome Assembly and Transcriptome Profiling of Nannochloropsis gaditana in Nitrogen Depletion.</title>
        <authorList>
            <person name="Corteggiani Carpinelli E."/>
            <person name="Telatin A."/>
            <person name="Vitulo N."/>
            <person name="Forcato C."/>
            <person name="D'Angelo M."/>
            <person name="Schiavon R."/>
            <person name="Vezzi A."/>
            <person name="Giacometti G.M."/>
            <person name="Morosinotto T."/>
            <person name="Valle G."/>
        </authorList>
    </citation>
    <scope>NUCLEOTIDE SEQUENCE [LARGE SCALE GENOMIC DNA]</scope>
    <source>
        <strain evidence="1 2">B-31</strain>
    </source>
</reference>
<feature type="non-terminal residue" evidence="1">
    <location>
        <position position="1"/>
    </location>
</feature>
<sequence length="149" mass="16355">RSRLRALPLSLRRRLPPVSDFLLQDMCRERCGLPCLGVLSRPFLPVGLSDLLRLLLHYLPGASGPQRPPLPLPHHHASGHSRCACVLRPDILAGVCLCVLDLRRSGPRELVQKLRQHGGLGGLPRDDAGGRRSALSPRQYVTLLSPHAV</sequence>
<keyword evidence="2" id="KW-1185">Reference proteome</keyword>
<evidence type="ECO:0000313" key="2">
    <source>
        <dbReference type="Proteomes" id="UP000019335"/>
    </source>
</evidence>